<keyword evidence="5" id="KW-1185">Reference proteome</keyword>
<feature type="region of interest" description="Disordered" evidence="1">
    <location>
        <begin position="249"/>
        <end position="344"/>
    </location>
</feature>
<name>A0A8J2JXY4_9HEXA</name>
<feature type="transmembrane region" description="Helical" evidence="2">
    <location>
        <begin position="136"/>
        <end position="155"/>
    </location>
</feature>
<evidence type="ECO:0000313" key="4">
    <source>
        <dbReference type="EMBL" id="CAG7716139.1"/>
    </source>
</evidence>
<keyword evidence="2" id="KW-1133">Transmembrane helix</keyword>
<feature type="compositionally biased region" description="Low complexity" evidence="1">
    <location>
        <begin position="288"/>
        <end position="344"/>
    </location>
</feature>
<evidence type="ECO:0000256" key="2">
    <source>
        <dbReference type="SAM" id="Phobius"/>
    </source>
</evidence>
<evidence type="ECO:0000256" key="3">
    <source>
        <dbReference type="SAM" id="SignalP"/>
    </source>
</evidence>
<comment type="caution">
    <text evidence="4">The sequence shown here is derived from an EMBL/GenBank/DDBJ whole genome shotgun (WGS) entry which is preliminary data.</text>
</comment>
<accession>A0A8J2JXY4</accession>
<gene>
    <name evidence="4" type="ORF">AFUS01_LOCUS5668</name>
</gene>
<sequence length="344" mass="39586">MRYHIVALVLQIIALVLGLVALGLESYVYHCDRMWFSVVILGKVDYFDSFLEPTFKAWEKESARLIAKYGPFDHHHNVRTRPLSENSAKFLRHPKTELNIFLAFLILTVLMQLVALIITIVRKVRFLPRPCRENGWWHFIIGIIGVMAVVTEIIGRLQVNAHYDSYTRYTNSGAVKQKIGALMLSSCGPSSVKYEALLSSAQKSERNDLDVCQAWWFFLACVITESVNIVLCFVVALLLCLFWRKKKNVEDADAEETPQNPNQPEDSDTQDNKYNNNSVQEEPDENKNNNNTNQPQQRDQQQPTQQQPNQQPDQQQPTQEQPNQQPDQQQPTQEQPNQQPNQPP</sequence>
<keyword evidence="2" id="KW-0472">Membrane</keyword>
<feature type="transmembrane region" description="Helical" evidence="2">
    <location>
        <begin position="214"/>
        <end position="243"/>
    </location>
</feature>
<dbReference type="EMBL" id="CAJVCH010036217">
    <property type="protein sequence ID" value="CAG7716139.1"/>
    <property type="molecule type" value="Genomic_DNA"/>
</dbReference>
<organism evidence="4 5">
    <name type="scientific">Allacma fusca</name>
    <dbReference type="NCBI Taxonomy" id="39272"/>
    <lineage>
        <taxon>Eukaryota</taxon>
        <taxon>Metazoa</taxon>
        <taxon>Ecdysozoa</taxon>
        <taxon>Arthropoda</taxon>
        <taxon>Hexapoda</taxon>
        <taxon>Collembola</taxon>
        <taxon>Symphypleona</taxon>
        <taxon>Sminthuridae</taxon>
        <taxon>Allacma</taxon>
    </lineage>
</organism>
<proteinExistence type="predicted"/>
<keyword evidence="3" id="KW-0732">Signal</keyword>
<evidence type="ECO:0000256" key="1">
    <source>
        <dbReference type="SAM" id="MobiDB-lite"/>
    </source>
</evidence>
<dbReference type="AlphaFoldDB" id="A0A8J2JXY4"/>
<feature type="signal peptide" evidence="3">
    <location>
        <begin position="1"/>
        <end position="18"/>
    </location>
</feature>
<feature type="transmembrane region" description="Helical" evidence="2">
    <location>
        <begin position="100"/>
        <end position="124"/>
    </location>
</feature>
<keyword evidence="2" id="KW-0812">Transmembrane</keyword>
<dbReference type="Proteomes" id="UP000708208">
    <property type="component" value="Unassembled WGS sequence"/>
</dbReference>
<protein>
    <submittedName>
        <fullName evidence="4">Uncharacterized protein</fullName>
    </submittedName>
</protein>
<evidence type="ECO:0000313" key="5">
    <source>
        <dbReference type="Proteomes" id="UP000708208"/>
    </source>
</evidence>
<feature type="chain" id="PRO_5035326112" evidence="3">
    <location>
        <begin position="19"/>
        <end position="344"/>
    </location>
</feature>
<reference evidence="4" key="1">
    <citation type="submission" date="2021-06" db="EMBL/GenBank/DDBJ databases">
        <authorList>
            <person name="Hodson N. C."/>
            <person name="Mongue J. A."/>
            <person name="Jaron S. K."/>
        </authorList>
    </citation>
    <scope>NUCLEOTIDE SEQUENCE</scope>
</reference>